<accession>A0A383EUZ4</accession>
<evidence type="ECO:0000313" key="2">
    <source>
        <dbReference type="EMBL" id="SVE60065.1"/>
    </source>
</evidence>
<dbReference type="GO" id="GO:0016491">
    <property type="term" value="F:oxidoreductase activity"/>
    <property type="evidence" value="ECO:0007669"/>
    <property type="project" value="InterPro"/>
</dbReference>
<protein>
    <recommendedName>
        <fullName evidence="1">Amine oxidase domain-containing protein</fullName>
    </recommendedName>
</protein>
<feature type="domain" description="Amine oxidase" evidence="1">
    <location>
        <begin position="56"/>
        <end position="113"/>
    </location>
</feature>
<organism evidence="2">
    <name type="scientific">marine metagenome</name>
    <dbReference type="NCBI Taxonomy" id="408172"/>
    <lineage>
        <taxon>unclassified sequences</taxon>
        <taxon>metagenomes</taxon>
        <taxon>ecological metagenomes</taxon>
    </lineage>
</organism>
<dbReference type="AlphaFoldDB" id="A0A383EUZ4"/>
<feature type="non-terminal residue" evidence="2">
    <location>
        <position position="1"/>
    </location>
</feature>
<dbReference type="PANTHER" id="PTHR43734">
    <property type="entry name" value="PHYTOENE DESATURASE"/>
    <property type="match status" value="1"/>
</dbReference>
<evidence type="ECO:0000259" key="1">
    <source>
        <dbReference type="Pfam" id="PF01593"/>
    </source>
</evidence>
<proteinExistence type="predicted"/>
<reference evidence="2" key="1">
    <citation type="submission" date="2018-05" db="EMBL/GenBank/DDBJ databases">
        <authorList>
            <person name="Lanie J.A."/>
            <person name="Ng W.-L."/>
            <person name="Kazmierczak K.M."/>
            <person name="Andrzejewski T.M."/>
            <person name="Davidsen T.M."/>
            <person name="Wayne K.J."/>
            <person name="Tettelin H."/>
            <person name="Glass J.I."/>
            <person name="Rusch D."/>
            <person name="Podicherti R."/>
            <person name="Tsui H.-C.T."/>
            <person name="Winkler M.E."/>
        </authorList>
    </citation>
    <scope>NUCLEOTIDE SEQUENCE</scope>
</reference>
<name>A0A383EUZ4_9ZZZZ</name>
<dbReference type="Pfam" id="PF01593">
    <property type="entry name" value="Amino_oxidase"/>
    <property type="match status" value="1"/>
</dbReference>
<dbReference type="InterPro" id="IPR002937">
    <property type="entry name" value="Amino_oxidase"/>
</dbReference>
<dbReference type="EMBL" id="UINC01228658">
    <property type="protein sequence ID" value="SVE60065.1"/>
    <property type="molecule type" value="Genomic_DNA"/>
</dbReference>
<gene>
    <name evidence="2" type="ORF">METZ01_LOCUS512919</name>
</gene>
<dbReference type="PANTHER" id="PTHR43734:SF4">
    <property type="entry name" value="AMINE OXIDASE DOMAIN-CONTAINING PROTEIN"/>
    <property type="match status" value="1"/>
</dbReference>
<dbReference type="InterPro" id="IPR036188">
    <property type="entry name" value="FAD/NAD-bd_sf"/>
</dbReference>
<feature type="non-terminal residue" evidence="2">
    <location>
        <position position="229"/>
    </location>
</feature>
<sequence>ELSAGWIGDRVATTNLKRLIANTQSKTDDVGWGPNSTFRFPASGGTGRIWSELALRLPKNNLIASKAATTINPHKKTVSCEDGEEFNYDALISTMPMNELLEHLTDTSLFPEESKEFRWSSTHIIGIGLKGNPPEQLTQKCWMYFPDVNVPFYRVTIFSNYAPSNVPLPGKQWSLLCEVSESEKKPVNRSKVLKETIDGLLKVGLIKSSDQIVSQWTTFLPYGYPTPFI</sequence>
<dbReference type="Gene3D" id="3.50.50.60">
    <property type="entry name" value="FAD/NAD(P)-binding domain"/>
    <property type="match status" value="1"/>
</dbReference>